<sequence>MAYPGGLRAAWELRMKNYSIVRIGNEYVVQADHKSILKIASRRKAARLVTDAAELLQSQPAAKLPPDAHAESSIACDLPEVP</sequence>
<protein>
    <submittedName>
        <fullName evidence="1">Uncharacterized protein</fullName>
    </submittedName>
</protein>
<proteinExistence type="predicted"/>
<organism evidence="1 2">
    <name type="scientific">Bradyrhizobium erythrophlei</name>
    <dbReference type="NCBI Taxonomy" id="1437360"/>
    <lineage>
        <taxon>Bacteria</taxon>
        <taxon>Pseudomonadati</taxon>
        <taxon>Pseudomonadota</taxon>
        <taxon>Alphaproteobacteria</taxon>
        <taxon>Hyphomicrobiales</taxon>
        <taxon>Nitrobacteraceae</taxon>
        <taxon>Bradyrhizobium</taxon>
    </lineage>
</organism>
<name>A0A1M5J846_9BRAD</name>
<evidence type="ECO:0000313" key="1">
    <source>
        <dbReference type="EMBL" id="SHG36738.1"/>
    </source>
</evidence>
<evidence type="ECO:0000313" key="2">
    <source>
        <dbReference type="Proteomes" id="UP000189796"/>
    </source>
</evidence>
<accession>A0A1M5J846</accession>
<dbReference type="AlphaFoldDB" id="A0A1M5J846"/>
<dbReference type="Proteomes" id="UP000189796">
    <property type="component" value="Chromosome I"/>
</dbReference>
<reference evidence="1 2" key="1">
    <citation type="submission" date="2016-11" db="EMBL/GenBank/DDBJ databases">
        <authorList>
            <person name="Jaros S."/>
            <person name="Januszkiewicz K."/>
            <person name="Wedrychowicz H."/>
        </authorList>
    </citation>
    <scope>NUCLEOTIDE SEQUENCE [LARGE SCALE GENOMIC DNA]</scope>
    <source>
        <strain evidence="1 2">GAS138</strain>
    </source>
</reference>
<gene>
    <name evidence="1" type="ORF">SAMN05443248_1300</name>
</gene>
<dbReference type="EMBL" id="LT670817">
    <property type="protein sequence ID" value="SHG36738.1"/>
    <property type="molecule type" value="Genomic_DNA"/>
</dbReference>